<dbReference type="AlphaFoldDB" id="A0AAC9LH10"/>
<protein>
    <submittedName>
        <fullName evidence="2">Uncharacterized protein</fullName>
    </submittedName>
</protein>
<dbReference type="RefSeq" id="WP_075742919.1">
    <property type="nucleotide sequence ID" value="NZ_CP016076.1"/>
</dbReference>
<accession>A0AAC9LH10</accession>
<evidence type="ECO:0000313" key="3">
    <source>
        <dbReference type="Proteomes" id="UP000185511"/>
    </source>
</evidence>
<sequence>MTEFGSAGERYKELCGTATGALAAMRAQDQRLAAELRESVAEARDDVLRAADRERVTRLIVRLRWEAAVEALWDQRWLTMTPLPRPAAVALAYDLDDCERDIDRAFDRLDEALRRRGLLDLPMLTRRRS</sequence>
<feature type="coiled-coil region" evidence="1">
    <location>
        <begin position="26"/>
        <end position="53"/>
    </location>
</feature>
<proteinExistence type="predicted"/>
<keyword evidence="3" id="KW-1185">Reference proteome</keyword>
<name>A0AAC9LH10_9PSEU</name>
<dbReference type="KEGG" id="acad:UA74_28185"/>
<dbReference type="EMBL" id="CP016076">
    <property type="protein sequence ID" value="APU17638.1"/>
    <property type="molecule type" value="Genomic_DNA"/>
</dbReference>
<keyword evidence="1" id="KW-0175">Coiled coil</keyword>
<evidence type="ECO:0000313" key="2">
    <source>
        <dbReference type="EMBL" id="APU17638.1"/>
    </source>
</evidence>
<reference evidence="3" key="1">
    <citation type="submission" date="2016-06" db="EMBL/GenBank/DDBJ databases">
        <title>Complete genome sequence of Actinoalloteichus fjordicus DSM 46855 (=ADI127-17), type strain of the new species Actinoalloteichus fjordicus.</title>
        <authorList>
            <person name="Ruckert C."/>
            <person name="Nouioui I."/>
            <person name="Willmese J."/>
            <person name="van Wezel G."/>
            <person name="Klenk H.-P."/>
            <person name="Kalinowski J."/>
            <person name="Zotchev S.B."/>
        </authorList>
    </citation>
    <scope>NUCLEOTIDE SEQUENCE [LARGE SCALE GENOMIC DNA]</scope>
    <source>
        <strain evidence="3">ADI127-7</strain>
    </source>
</reference>
<dbReference type="Proteomes" id="UP000185511">
    <property type="component" value="Chromosome"/>
</dbReference>
<evidence type="ECO:0000256" key="1">
    <source>
        <dbReference type="SAM" id="Coils"/>
    </source>
</evidence>
<organism evidence="2 3">
    <name type="scientific">Actinoalloteichus fjordicus</name>
    <dbReference type="NCBI Taxonomy" id="1612552"/>
    <lineage>
        <taxon>Bacteria</taxon>
        <taxon>Bacillati</taxon>
        <taxon>Actinomycetota</taxon>
        <taxon>Actinomycetes</taxon>
        <taxon>Pseudonocardiales</taxon>
        <taxon>Pseudonocardiaceae</taxon>
        <taxon>Actinoalloteichus</taxon>
    </lineage>
</organism>
<gene>
    <name evidence="2" type="ORF">UA74_28185</name>
</gene>